<dbReference type="Gene3D" id="3.40.570.10">
    <property type="entry name" value="Extracellular Endonuclease, subunit A"/>
    <property type="match status" value="1"/>
</dbReference>
<evidence type="ECO:0000256" key="7">
    <source>
        <dbReference type="SAM" id="MobiDB-lite"/>
    </source>
</evidence>
<sequence>MAPRQIDALRGSDKFDKALEKARRLYLDTLSPTVQHSPGPLDAPMAAPMGIPLEGMAPMAGGPVDDALEGLRRGDPFEGPVQGALEAIILSEMRPAYFIEGDRIEVQGDFDRIDLLEANRDTLQQVCARVGRVDLLNHVTMDYAGTGWLVAKDIVVTNRHVAHVFATRDWLGDWRFGEGTFGNPLHVQVNTLRQQDPRGLPPRILLATEVLYVAPSGAPDIAFLRVANPEGLEPLSIATAMPEPGAPVAAVGYPARDGGRNDPDLMDRIFKGVYKVKRFSPGMITGAQSDGTLLLADYSSLGGNSGSVVLDLETGEAVGLHFAGAFREMNYAVAGDVVAAALRDVQGRLTAAAAPPPPTEEAPAESFDGRQGYDPDFLGADRQVPLPDLCDHASDLAPVQGRDDGHLDYTHFTVLQSASRRLPRVTAVNIDGEKALSLKRKGNWRLDGRLKPEHQIGNELYRRNPLDRGHMVRRKDPGWGDSRAEAQAAEQDTFHYTNCAPQHADLNQKDWVGLEDYILGSSTTRGFRVSVFTGPVFLPGDKQLREQPGAEDILIPESFWKVAVMINDDTGALSATGYLLTQGDMIRSLTEAAFVLGEYRTYQMKVSEIEAFTGLDFGPLRTHDPLRAEPESVFGRGVRPLDGPESLTL</sequence>
<evidence type="ECO:0000259" key="9">
    <source>
        <dbReference type="SMART" id="SM00892"/>
    </source>
</evidence>
<dbReference type="GO" id="GO:0006508">
    <property type="term" value="P:proteolysis"/>
    <property type="evidence" value="ECO:0007669"/>
    <property type="project" value="UniProtKB-KW"/>
</dbReference>
<comment type="similarity">
    <text evidence="6">Belongs to the peptidase S1B family.</text>
</comment>
<dbReference type="EMBL" id="JAGISH010000003">
    <property type="protein sequence ID" value="MBP0482217.1"/>
    <property type="molecule type" value="Genomic_DNA"/>
</dbReference>
<keyword evidence="10" id="KW-0540">Nuclease</keyword>
<dbReference type="SUPFAM" id="SSF54060">
    <property type="entry name" value="His-Me finger endonucleases"/>
    <property type="match status" value="1"/>
</dbReference>
<evidence type="ECO:0000313" key="10">
    <source>
        <dbReference type="EMBL" id="MBP0482217.1"/>
    </source>
</evidence>
<dbReference type="InterPro" id="IPR044929">
    <property type="entry name" value="DNA/RNA_non-sp_Endonuclease_sf"/>
</dbReference>
<evidence type="ECO:0000256" key="6">
    <source>
        <dbReference type="RuleBase" id="RU004296"/>
    </source>
</evidence>
<evidence type="ECO:0000256" key="5">
    <source>
        <dbReference type="PIRSR" id="PIRSR640255-2"/>
    </source>
</evidence>
<dbReference type="SMART" id="SM00477">
    <property type="entry name" value="NUC"/>
    <property type="match status" value="1"/>
</dbReference>
<dbReference type="GO" id="GO:0004519">
    <property type="term" value="F:endonuclease activity"/>
    <property type="evidence" value="ECO:0007669"/>
    <property type="project" value="UniProtKB-KW"/>
</dbReference>
<keyword evidence="1 6" id="KW-0645">Protease</keyword>
<dbReference type="SUPFAM" id="SSF50494">
    <property type="entry name" value="Trypsin-like serine proteases"/>
    <property type="match status" value="1"/>
</dbReference>
<dbReference type="Pfam" id="PF13365">
    <property type="entry name" value="Trypsin_2"/>
    <property type="match status" value="1"/>
</dbReference>
<dbReference type="InterPro" id="IPR009003">
    <property type="entry name" value="Peptidase_S1_PA"/>
</dbReference>
<feature type="region of interest" description="Disordered" evidence="7">
    <location>
        <begin position="350"/>
        <end position="374"/>
    </location>
</feature>
<organism evidence="10 11">
    <name type="scientific">Sagittula salina</name>
    <dbReference type="NCBI Taxonomy" id="2820268"/>
    <lineage>
        <taxon>Bacteria</taxon>
        <taxon>Pseudomonadati</taxon>
        <taxon>Pseudomonadota</taxon>
        <taxon>Alphaproteobacteria</taxon>
        <taxon>Rhodobacterales</taxon>
        <taxon>Roseobacteraceae</taxon>
        <taxon>Sagittula</taxon>
    </lineage>
</organism>
<name>A0A940MQG5_9RHOB</name>
<evidence type="ECO:0000256" key="3">
    <source>
        <dbReference type="ARBA" id="ARBA00022825"/>
    </source>
</evidence>
<dbReference type="GO" id="GO:0046872">
    <property type="term" value="F:metal ion binding"/>
    <property type="evidence" value="ECO:0007669"/>
    <property type="project" value="UniProtKB-KW"/>
</dbReference>
<dbReference type="PANTHER" id="PTHR13966">
    <property type="entry name" value="ENDONUCLEASE RELATED"/>
    <property type="match status" value="1"/>
</dbReference>
<dbReference type="GO" id="GO:0003676">
    <property type="term" value="F:nucleic acid binding"/>
    <property type="evidence" value="ECO:0007669"/>
    <property type="project" value="InterPro"/>
</dbReference>
<dbReference type="GO" id="GO:0008236">
    <property type="term" value="F:serine-type peptidase activity"/>
    <property type="evidence" value="ECO:0007669"/>
    <property type="project" value="UniProtKB-KW"/>
</dbReference>
<accession>A0A940MQG5</accession>
<evidence type="ECO:0000256" key="2">
    <source>
        <dbReference type="ARBA" id="ARBA00022801"/>
    </source>
</evidence>
<dbReference type="InterPro" id="IPR040255">
    <property type="entry name" value="Non-specific_endonuclease"/>
</dbReference>
<dbReference type="Proteomes" id="UP000675940">
    <property type="component" value="Unassembled WGS sequence"/>
</dbReference>
<dbReference type="EC" id="3.4.21.-" evidence="6"/>
<evidence type="ECO:0000256" key="4">
    <source>
        <dbReference type="PIRSR" id="PIRSR640255-1"/>
    </source>
</evidence>
<keyword evidence="5" id="KW-0479">Metal-binding</keyword>
<dbReference type="SMART" id="SM00892">
    <property type="entry name" value="Endonuclease_NS"/>
    <property type="match status" value="1"/>
</dbReference>
<feature type="domain" description="DNA/RNA non-specific endonuclease/pyrophosphatase/phosphodiesterase" evidence="9">
    <location>
        <begin position="408"/>
        <end position="624"/>
    </location>
</feature>
<reference evidence="10" key="1">
    <citation type="submission" date="2021-03" db="EMBL/GenBank/DDBJ databases">
        <title>Sagittula salina sp. nov. strain M10.9X isolated from the marine waste.</title>
        <authorList>
            <person name="Satari L."/>
            <person name="Molina-Menor E."/>
            <person name="Vidal-Verdu A."/>
            <person name="Pascual J."/>
            <person name="Pereto J."/>
            <person name="Porcar M."/>
        </authorList>
    </citation>
    <scope>NUCLEOTIDE SEQUENCE</scope>
    <source>
        <strain evidence="10">M10.9X</strain>
    </source>
</reference>
<gene>
    <name evidence="10" type="ORF">J5474_06900</name>
</gene>
<dbReference type="PANTHER" id="PTHR13966:SF5">
    <property type="entry name" value="ENDONUCLEASE G, MITOCHONDRIAL"/>
    <property type="match status" value="1"/>
</dbReference>
<evidence type="ECO:0000256" key="1">
    <source>
        <dbReference type="ARBA" id="ARBA00022670"/>
    </source>
</evidence>
<dbReference type="PRINTS" id="PR00839">
    <property type="entry name" value="V8PROTEASE"/>
</dbReference>
<dbReference type="InterPro" id="IPR044925">
    <property type="entry name" value="His-Me_finger_sf"/>
</dbReference>
<feature type="binding site" evidence="5">
    <location>
        <position position="507"/>
    </location>
    <ligand>
        <name>Mg(2+)</name>
        <dbReference type="ChEBI" id="CHEBI:18420"/>
        <note>catalytic</note>
    </ligand>
</feature>
<protein>
    <recommendedName>
        <fullName evidence="6">Serine protease</fullName>
        <ecNumber evidence="6">3.4.21.-</ecNumber>
    </recommendedName>
</protein>
<keyword evidence="11" id="KW-1185">Reference proteome</keyword>
<dbReference type="InterPro" id="IPR020821">
    <property type="entry name" value="ENPP1-3/EXOG-like_nuc-like"/>
</dbReference>
<comment type="caution">
    <text evidence="10">The sequence shown here is derived from an EMBL/GenBank/DDBJ whole genome shotgun (WGS) entry which is preliminary data.</text>
</comment>
<evidence type="ECO:0000259" key="8">
    <source>
        <dbReference type="SMART" id="SM00477"/>
    </source>
</evidence>
<evidence type="ECO:0000313" key="11">
    <source>
        <dbReference type="Proteomes" id="UP000675940"/>
    </source>
</evidence>
<keyword evidence="2 6" id="KW-0378">Hydrolase</keyword>
<proteinExistence type="inferred from homology"/>
<dbReference type="RefSeq" id="WP_209360079.1">
    <property type="nucleotide sequence ID" value="NZ_JAGISH010000003.1"/>
</dbReference>
<dbReference type="AlphaFoldDB" id="A0A940MQG5"/>
<dbReference type="InterPro" id="IPR001604">
    <property type="entry name" value="Endo_G_ENPP1-like_dom"/>
</dbReference>
<feature type="domain" description="ENPP1-3/EXOG-like endonuclease/phosphodiesterase" evidence="8">
    <location>
        <begin position="409"/>
        <end position="624"/>
    </location>
</feature>
<dbReference type="InterPro" id="IPR008256">
    <property type="entry name" value="Peptidase_S1B"/>
</dbReference>
<dbReference type="CDD" id="cd00091">
    <property type="entry name" value="NUC"/>
    <property type="match status" value="1"/>
</dbReference>
<dbReference type="Gene3D" id="2.40.10.120">
    <property type="match status" value="1"/>
</dbReference>
<keyword evidence="3 6" id="KW-0720">Serine protease</keyword>
<feature type="active site" description="Proton acceptor" evidence="4">
    <location>
        <position position="470"/>
    </location>
</feature>
<dbReference type="Pfam" id="PF01223">
    <property type="entry name" value="Endonuclease_NS"/>
    <property type="match status" value="1"/>
</dbReference>
<keyword evidence="10" id="KW-0255">Endonuclease</keyword>